<reference evidence="9" key="1">
    <citation type="submission" date="2017-10" db="EMBL/GenBank/DDBJ databases">
        <authorList>
            <person name="Regsiter A."/>
            <person name="William W."/>
        </authorList>
    </citation>
    <scope>NUCLEOTIDE SEQUENCE [LARGE SCALE GENOMIC DNA]</scope>
</reference>
<dbReference type="PROSITE" id="PS50850">
    <property type="entry name" value="MFS"/>
    <property type="match status" value="1"/>
</dbReference>
<feature type="transmembrane region" description="Helical" evidence="6">
    <location>
        <begin position="207"/>
        <end position="229"/>
    </location>
</feature>
<evidence type="ECO:0000259" key="7">
    <source>
        <dbReference type="PROSITE" id="PS50850"/>
    </source>
</evidence>
<evidence type="ECO:0000313" key="8">
    <source>
        <dbReference type="EMBL" id="SOR28877.1"/>
    </source>
</evidence>
<evidence type="ECO:0000313" key="9">
    <source>
        <dbReference type="Proteomes" id="UP000233769"/>
    </source>
</evidence>
<comment type="subcellular location">
    <subcellularLocation>
        <location evidence="1">Membrane</location>
        <topology evidence="1">Multi-pass membrane protein</topology>
    </subcellularLocation>
</comment>
<dbReference type="Pfam" id="PF07690">
    <property type="entry name" value="MFS_1"/>
    <property type="match status" value="1"/>
</dbReference>
<evidence type="ECO:0000256" key="1">
    <source>
        <dbReference type="ARBA" id="ARBA00004141"/>
    </source>
</evidence>
<dbReference type="PANTHER" id="PTHR23501:SF1">
    <property type="entry name" value="TRANSPORT PROTEIN HSRA-RELATED"/>
    <property type="match status" value="1"/>
</dbReference>
<protein>
    <submittedName>
        <fullName evidence="8">Putative multidrug efflux protein (Modular protein)</fullName>
    </submittedName>
</protein>
<feature type="domain" description="Major facilitator superfamily (MFS) profile" evidence="7">
    <location>
        <begin position="20"/>
        <end position="665"/>
    </location>
</feature>
<feature type="transmembrane region" description="Helical" evidence="6">
    <location>
        <begin position="56"/>
        <end position="78"/>
    </location>
</feature>
<dbReference type="CDD" id="cd17503">
    <property type="entry name" value="MFS_LmrB_MDR_like"/>
    <property type="match status" value="1"/>
</dbReference>
<feature type="transmembrane region" description="Helical" evidence="6">
    <location>
        <begin position="111"/>
        <end position="132"/>
    </location>
</feature>
<feature type="transmembrane region" description="Helical" evidence="6">
    <location>
        <begin position="144"/>
        <end position="162"/>
    </location>
</feature>
<dbReference type="InterPro" id="IPR011701">
    <property type="entry name" value="MFS"/>
</dbReference>
<dbReference type="InterPro" id="IPR020846">
    <property type="entry name" value="MFS_dom"/>
</dbReference>
<dbReference type="AlphaFoldDB" id="A0A2N9AND1"/>
<gene>
    <name evidence="8" type="ORF">TK0001_2275</name>
</gene>
<dbReference type="EMBL" id="LT962688">
    <property type="protein sequence ID" value="SOR28877.1"/>
    <property type="molecule type" value="Genomic_DNA"/>
</dbReference>
<feature type="transmembrane region" description="Helical" evidence="6">
    <location>
        <begin position="273"/>
        <end position="294"/>
    </location>
</feature>
<feature type="compositionally biased region" description="Basic and acidic residues" evidence="5">
    <location>
        <begin position="632"/>
        <end position="643"/>
    </location>
</feature>
<dbReference type="PANTHER" id="PTHR23501">
    <property type="entry name" value="MAJOR FACILITATOR SUPERFAMILY"/>
    <property type="match status" value="1"/>
</dbReference>
<name>A0A2N9AND1_METEX</name>
<evidence type="ECO:0000256" key="3">
    <source>
        <dbReference type="ARBA" id="ARBA00022989"/>
    </source>
</evidence>
<dbReference type="GO" id="GO:0005886">
    <property type="term" value="C:plasma membrane"/>
    <property type="evidence" value="ECO:0007669"/>
    <property type="project" value="TreeGrafter"/>
</dbReference>
<dbReference type="Proteomes" id="UP000233769">
    <property type="component" value="Chromosome tk0001"/>
</dbReference>
<keyword evidence="4 6" id="KW-0472">Membrane</keyword>
<evidence type="ECO:0000256" key="5">
    <source>
        <dbReference type="SAM" id="MobiDB-lite"/>
    </source>
</evidence>
<sequence length="665" mass="69354">MRNLRRVARFSLPMRPAQIVPLVVATALFMENTDSTVIATALPAIAASLGVDPIALKLALTAYLVSLAIFIPVSGWAADRYGARNVFRAALCVFMAGSLACAAANSLTGFVAARFVQGIGGAMMVPVGRLVILRSVPKSELVGALAYLTIPALIGPILGPPLGGFITTYADWRWIFFINIPIGLAGIVLATLYFGDIREETRPPLDVAGFLLSGGGLALLMLGFAATGRHLLPDGVSWACMAGGIVLVGLYLRHAKRTEHPLIRLDLLKHDTFGAAVTGGSLFRIGTGAIPFLLPLMLQIGFGLDPLHSGLITFAAAAGALLIKIVGPRILRAYGFRRVMVVNALVASAFLAANGLFTAQTPHWIIVGVLLLGGCVRSLQFTCVNAIAYADLESREMSAATSLASVAQQIVPQPRCLHRRPGAGGRCRLARPCGDRGGGFLPRLPRGGRGLGGLVLRVPAARAGCGRGGVRSATGRRGRAETRRWFAPEPCPCYAAARAGARPPARLTLPDLGRAGALAAGLAGGSCGRRSLAGAEDPAPAPGAGAGHRVHQEGAGQPEIGEEEAALGHRGGPGMEPERVQQGGHAGHEAGHGQSGDPRHHTEDDRQRPEHLHDHRRRRDGVGGGTTGAGQGHREAGDVECARHAGRQQGRGHEETGGEKDAVLG</sequence>
<feature type="transmembrane region" description="Helical" evidence="6">
    <location>
        <begin position="235"/>
        <end position="252"/>
    </location>
</feature>
<feature type="compositionally biased region" description="Basic and acidic residues" evidence="5">
    <location>
        <begin position="651"/>
        <end position="665"/>
    </location>
</feature>
<accession>A0A2N9AND1</accession>
<keyword evidence="2 6" id="KW-0812">Transmembrane</keyword>
<feature type="transmembrane region" description="Helical" evidence="6">
    <location>
        <begin position="306"/>
        <end position="327"/>
    </location>
</feature>
<dbReference type="Gene3D" id="1.20.1250.20">
    <property type="entry name" value="MFS general substrate transporter like domains"/>
    <property type="match status" value="1"/>
</dbReference>
<feature type="transmembrane region" description="Helical" evidence="6">
    <location>
        <begin position="85"/>
        <end position="105"/>
    </location>
</feature>
<feature type="region of interest" description="Disordered" evidence="5">
    <location>
        <begin position="521"/>
        <end position="665"/>
    </location>
</feature>
<evidence type="ECO:0000256" key="6">
    <source>
        <dbReference type="SAM" id="Phobius"/>
    </source>
</evidence>
<feature type="transmembrane region" description="Helical" evidence="6">
    <location>
        <begin position="174"/>
        <end position="195"/>
    </location>
</feature>
<keyword evidence="3 6" id="KW-1133">Transmembrane helix</keyword>
<feature type="compositionally biased region" description="Gly residues" evidence="5">
    <location>
        <begin position="622"/>
        <end position="631"/>
    </location>
</feature>
<organism evidence="8 9">
    <name type="scientific">Methylorubrum extorquens</name>
    <name type="common">Methylobacterium dichloromethanicum</name>
    <name type="synonym">Methylobacterium extorquens</name>
    <dbReference type="NCBI Taxonomy" id="408"/>
    <lineage>
        <taxon>Bacteria</taxon>
        <taxon>Pseudomonadati</taxon>
        <taxon>Pseudomonadota</taxon>
        <taxon>Alphaproteobacteria</taxon>
        <taxon>Hyphomicrobiales</taxon>
        <taxon>Methylobacteriaceae</taxon>
        <taxon>Methylorubrum</taxon>
    </lineage>
</organism>
<evidence type="ECO:0000256" key="4">
    <source>
        <dbReference type="ARBA" id="ARBA00023136"/>
    </source>
</evidence>
<proteinExistence type="predicted"/>
<dbReference type="GO" id="GO:0022857">
    <property type="term" value="F:transmembrane transporter activity"/>
    <property type="evidence" value="ECO:0007669"/>
    <property type="project" value="InterPro"/>
</dbReference>
<evidence type="ECO:0000256" key="2">
    <source>
        <dbReference type="ARBA" id="ARBA00022692"/>
    </source>
</evidence>
<dbReference type="Gene3D" id="1.20.1720.10">
    <property type="entry name" value="Multidrug resistance protein D"/>
    <property type="match status" value="1"/>
</dbReference>
<feature type="transmembrane region" description="Helical" evidence="6">
    <location>
        <begin position="339"/>
        <end position="357"/>
    </location>
</feature>
<dbReference type="InterPro" id="IPR036259">
    <property type="entry name" value="MFS_trans_sf"/>
</dbReference>
<feature type="compositionally biased region" description="Low complexity" evidence="5">
    <location>
        <begin position="528"/>
        <end position="538"/>
    </location>
</feature>
<feature type="compositionally biased region" description="Basic and acidic residues" evidence="5">
    <location>
        <begin position="586"/>
        <end position="613"/>
    </location>
</feature>
<dbReference type="SUPFAM" id="SSF103473">
    <property type="entry name" value="MFS general substrate transporter"/>
    <property type="match status" value="1"/>
</dbReference>